<gene>
    <name evidence="1" type="ORF">AWE51_15020</name>
</gene>
<protein>
    <submittedName>
        <fullName evidence="1">Uncharacterized protein</fullName>
    </submittedName>
</protein>
<organism evidence="1 2">
    <name type="scientific">Aquimarina aggregata</name>
    <dbReference type="NCBI Taxonomy" id="1642818"/>
    <lineage>
        <taxon>Bacteria</taxon>
        <taxon>Pseudomonadati</taxon>
        <taxon>Bacteroidota</taxon>
        <taxon>Flavobacteriia</taxon>
        <taxon>Flavobacteriales</taxon>
        <taxon>Flavobacteriaceae</taxon>
        <taxon>Aquimarina</taxon>
    </lineage>
</organism>
<dbReference type="AlphaFoldDB" id="A0A162Y223"/>
<proteinExistence type="predicted"/>
<accession>A0A162Y223</accession>
<dbReference type="OrthoDB" id="8418771at2"/>
<dbReference type="STRING" id="1642818.AWE51_15020"/>
<dbReference type="EMBL" id="LQRT01000046">
    <property type="protein sequence ID" value="KZS38890.1"/>
    <property type="molecule type" value="Genomic_DNA"/>
</dbReference>
<evidence type="ECO:0000313" key="2">
    <source>
        <dbReference type="Proteomes" id="UP000076715"/>
    </source>
</evidence>
<reference evidence="1 2" key="1">
    <citation type="submission" date="2016-01" db="EMBL/GenBank/DDBJ databases">
        <title>The draft genome sequence of Aquimarina sp. RZW4-3-2.</title>
        <authorList>
            <person name="Wang Y."/>
        </authorList>
    </citation>
    <scope>NUCLEOTIDE SEQUENCE [LARGE SCALE GENOMIC DNA]</scope>
    <source>
        <strain evidence="1 2">RZW4-3-2</strain>
    </source>
</reference>
<dbReference type="Proteomes" id="UP000076715">
    <property type="component" value="Unassembled WGS sequence"/>
</dbReference>
<keyword evidence="2" id="KW-1185">Reference proteome</keyword>
<dbReference type="RefSeq" id="WP_066318783.1">
    <property type="nucleotide sequence ID" value="NZ_LQRT01000046.1"/>
</dbReference>
<comment type="caution">
    <text evidence="1">The sequence shown here is derived from an EMBL/GenBank/DDBJ whole genome shotgun (WGS) entry which is preliminary data.</text>
</comment>
<evidence type="ECO:0000313" key="1">
    <source>
        <dbReference type="EMBL" id="KZS38890.1"/>
    </source>
</evidence>
<sequence>MKLDFKNNEKKYINIYRQKGYLENYRIHKDQLVEISNLNTYSSKQVYVIAKYMFEDVNNPNDNSILYILKTSSGSKGLLLEDKATKNSSLTNFFDAIPNENIQYKENLF</sequence>
<name>A0A162Y223_9FLAO</name>